<dbReference type="Gene3D" id="3.40.50.1240">
    <property type="entry name" value="Phosphoglycerate mutase-like"/>
    <property type="match status" value="1"/>
</dbReference>
<dbReference type="SMART" id="SM00855">
    <property type="entry name" value="PGAM"/>
    <property type="match status" value="1"/>
</dbReference>
<dbReference type="SUPFAM" id="SSF53254">
    <property type="entry name" value="Phosphoglycerate mutase-like"/>
    <property type="match status" value="1"/>
</dbReference>
<dbReference type="GO" id="GO:0016787">
    <property type="term" value="F:hydrolase activity"/>
    <property type="evidence" value="ECO:0007669"/>
    <property type="project" value="UniProtKB-KW"/>
</dbReference>
<dbReference type="Proteomes" id="UP000264006">
    <property type="component" value="Chromosome"/>
</dbReference>
<evidence type="ECO:0000313" key="1">
    <source>
        <dbReference type="EMBL" id="AXV08556.1"/>
    </source>
</evidence>
<keyword evidence="2" id="KW-1185">Reference proteome</keyword>
<reference evidence="1 2" key="1">
    <citation type="submission" date="2018-09" db="EMBL/GenBank/DDBJ databases">
        <title>Complete genome sequence of Euzebya sp. DY32-46 isolated from seawater of Pacific Ocean.</title>
        <authorList>
            <person name="Xu L."/>
            <person name="Wu Y.-H."/>
            <person name="Xu X.-W."/>
        </authorList>
    </citation>
    <scope>NUCLEOTIDE SEQUENCE [LARGE SCALE GENOMIC DNA]</scope>
    <source>
        <strain evidence="1 2">DY32-46</strain>
    </source>
</reference>
<evidence type="ECO:0000313" key="2">
    <source>
        <dbReference type="Proteomes" id="UP000264006"/>
    </source>
</evidence>
<dbReference type="Pfam" id="PF00300">
    <property type="entry name" value="His_Phos_1"/>
    <property type="match status" value="2"/>
</dbReference>
<gene>
    <name evidence="1" type="ORF">DVS28_a3884</name>
</gene>
<sequence length="177" mass="19247">METVIELVRHAKAHSRDRWWGRPDRERPLTDVGMDQSRALAKELHSGAPIAKLFSSPWTRCLQTLDPLADTLGVHAVEEDVLGEVVSLPVHDGGDAWVTSAWLGGRAVGFVDRVVTTYAGKRVVACSHGDVIPALVALVVGRDGLDVTDVRCKKGGRFTLTFSDARCVDATYHPPPD</sequence>
<dbReference type="CDD" id="cd07067">
    <property type="entry name" value="HP_PGM_like"/>
    <property type="match status" value="1"/>
</dbReference>
<dbReference type="KEGG" id="euz:DVS28_a3884"/>
<dbReference type="InterPro" id="IPR013078">
    <property type="entry name" value="His_Pase_superF_clade-1"/>
</dbReference>
<dbReference type="RefSeq" id="WP_164710769.1">
    <property type="nucleotide sequence ID" value="NZ_CP031165.1"/>
</dbReference>
<protein>
    <submittedName>
        <fullName evidence="1">Putative hydrolase mutT1</fullName>
    </submittedName>
</protein>
<dbReference type="AlphaFoldDB" id="A0A346Y259"/>
<organism evidence="1 2">
    <name type="scientific">Euzebya pacifica</name>
    <dbReference type="NCBI Taxonomy" id="1608957"/>
    <lineage>
        <taxon>Bacteria</taxon>
        <taxon>Bacillati</taxon>
        <taxon>Actinomycetota</taxon>
        <taxon>Nitriliruptoria</taxon>
        <taxon>Euzebyales</taxon>
    </lineage>
</organism>
<keyword evidence="1" id="KW-0378">Hydrolase</keyword>
<proteinExistence type="predicted"/>
<dbReference type="EMBL" id="CP031165">
    <property type="protein sequence ID" value="AXV08556.1"/>
    <property type="molecule type" value="Genomic_DNA"/>
</dbReference>
<name>A0A346Y259_9ACTN</name>
<dbReference type="InterPro" id="IPR029033">
    <property type="entry name" value="His_PPase_superfam"/>
</dbReference>
<accession>A0A346Y259</accession>